<proteinExistence type="predicted"/>
<accession>A0A0F9QQQ3</accession>
<organism evidence="1">
    <name type="scientific">marine sediment metagenome</name>
    <dbReference type="NCBI Taxonomy" id="412755"/>
    <lineage>
        <taxon>unclassified sequences</taxon>
        <taxon>metagenomes</taxon>
        <taxon>ecological metagenomes</taxon>
    </lineage>
</organism>
<protein>
    <submittedName>
        <fullName evidence="1">Uncharacterized protein</fullName>
    </submittedName>
</protein>
<dbReference type="AlphaFoldDB" id="A0A0F9QQQ3"/>
<comment type="caution">
    <text evidence="1">The sequence shown here is derived from an EMBL/GenBank/DDBJ whole genome shotgun (WGS) entry which is preliminary data.</text>
</comment>
<name>A0A0F9QQQ3_9ZZZZ</name>
<sequence length="66" mass="7761">MCPELMELPQNNKGYTKKLCCSQEIFDAITIKCVEEFKKHHPELEGVNVTQNMILSQLKNFYLRSR</sequence>
<evidence type="ECO:0000313" key="1">
    <source>
        <dbReference type="EMBL" id="KKN07608.1"/>
    </source>
</evidence>
<dbReference type="EMBL" id="LAZR01004549">
    <property type="protein sequence ID" value="KKN07608.1"/>
    <property type="molecule type" value="Genomic_DNA"/>
</dbReference>
<reference evidence="1" key="1">
    <citation type="journal article" date="2015" name="Nature">
        <title>Complex archaea that bridge the gap between prokaryotes and eukaryotes.</title>
        <authorList>
            <person name="Spang A."/>
            <person name="Saw J.H."/>
            <person name="Jorgensen S.L."/>
            <person name="Zaremba-Niedzwiedzka K."/>
            <person name="Martijn J."/>
            <person name="Lind A.E."/>
            <person name="van Eijk R."/>
            <person name="Schleper C."/>
            <person name="Guy L."/>
            <person name="Ettema T.J."/>
        </authorList>
    </citation>
    <scope>NUCLEOTIDE SEQUENCE</scope>
</reference>
<gene>
    <name evidence="1" type="ORF">LCGC14_1065150</name>
</gene>